<organism evidence="1 2">
    <name type="scientific">Actinocatenispora sera</name>
    <dbReference type="NCBI Taxonomy" id="390989"/>
    <lineage>
        <taxon>Bacteria</taxon>
        <taxon>Bacillati</taxon>
        <taxon>Actinomycetota</taxon>
        <taxon>Actinomycetes</taxon>
        <taxon>Micromonosporales</taxon>
        <taxon>Micromonosporaceae</taxon>
        <taxon>Actinocatenispora</taxon>
    </lineage>
</organism>
<dbReference type="EMBL" id="AP023354">
    <property type="protein sequence ID" value="BCJ28548.1"/>
    <property type="molecule type" value="Genomic_DNA"/>
</dbReference>
<evidence type="ECO:0000313" key="1">
    <source>
        <dbReference type="EMBL" id="BCJ28548.1"/>
    </source>
</evidence>
<dbReference type="KEGG" id="aser:Asera_26560"/>
<gene>
    <name evidence="1" type="ORF">Asera_26560</name>
</gene>
<evidence type="ECO:0000313" key="2">
    <source>
        <dbReference type="Proteomes" id="UP000680750"/>
    </source>
</evidence>
<keyword evidence="2" id="KW-1185">Reference proteome</keyword>
<name>A0A810L311_9ACTN</name>
<proteinExistence type="predicted"/>
<dbReference type="OrthoDB" id="5196243at2"/>
<dbReference type="AlphaFoldDB" id="A0A810L311"/>
<sequence>MSRRVYYDEDGQPYYELICDACRRRYRCGDDSCYDWRLLGEAAEYDGWNAVASAATGPHHCPDCIRTGASITGATARRSNAPRPAAVH</sequence>
<reference evidence="1" key="1">
    <citation type="submission" date="2020-08" db="EMBL/GenBank/DDBJ databases">
        <title>Whole genome shotgun sequence of Actinocatenispora sera NBRC 101916.</title>
        <authorList>
            <person name="Komaki H."/>
            <person name="Tamura T."/>
        </authorList>
    </citation>
    <scope>NUCLEOTIDE SEQUENCE</scope>
    <source>
        <strain evidence="1">NBRC 101916</strain>
    </source>
</reference>
<dbReference type="RefSeq" id="WP_030445631.1">
    <property type="nucleotide sequence ID" value="NZ_AP023354.1"/>
</dbReference>
<dbReference type="Proteomes" id="UP000680750">
    <property type="component" value="Chromosome"/>
</dbReference>
<protein>
    <submittedName>
        <fullName evidence="1">Uncharacterized protein</fullName>
    </submittedName>
</protein>
<accession>A0A810L311</accession>